<comment type="catalytic activity">
    <reaction evidence="7">
        <text>5,6-dihydrothymine + NAD(+) = thymine + NADH + H(+)</text>
        <dbReference type="Rhea" id="RHEA:28791"/>
        <dbReference type="ChEBI" id="CHEBI:15378"/>
        <dbReference type="ChEBI" id="CHEBI:17821"/>
        <dbReference type="ChEBI" id="CHEBI:27468"/>
        <dbReference type="ChEBI" id="CHEBI:57540"/>
        <dbReference type="ChEBI" id="CHEBI:57945"/>
        <dbReference type="EC" id="1.3.1.1"/>
    </reaction>
</comment>
<protein>
    <recommendedName>
        <fullName evidence="11">dihydrouracil dehydrogenase (NAD(+))</fullName>
        <ecNumber evidence="11">1.3.1.1</ecNumber>
    </recommendedName>
    <alternativeName>
        <fullName evidence="6">Dihydrothymine dehydrogenase</fullName>
    </alternativeName>
    <alternativeName>
        <fullName evidence="5">Dihydrouracil dehydrogenase</fullName>
    </alternativeName>
</protein>
<evidence type="ECO:0000256" key="1">
    <source>
        <dbReference type="ARBA" id="ARBA00001917"/>
    </source>
</evidence>
<dbReference type="InterPro" id="IPR023753">
    <property type="entry name" value="FAD/NAD-binding_dom"/>
</dbReference>
<comment type="catalytic activity">
    <reaction evidence="8">
        <text>5,6-dihydrouracil + NAD(+) = uracil + NADH + H(+)</text>
        <dbReference type="Rhea" id="RHEA:20189"/>
        <dbReference type="ChEBI" id="CHEBI:15378"/>
        <dbReference type="ChEBI" id="CHEBI:15901"/>
        <dbReference type="ChEBI" id="CHEBI:17568"/>
        <dbReference type="ChEBI" id="CHEBI:57540"/>
        <dbReference type="ChEBI" id="CHEBI:57945"/>
        <dbReference type="EC" id="1.3.1.1"/>
    </reaction>
</comment>
<dbReference type="PRINTS" id="PR00469">
    <property type="entry name" value="PNDRDTASEII"/>
</dbReference>
<dbReference type="InterPro" id="IPR036188">
    <property type="entry name" value="FAD/NAD-bd_sf"/>
</dbReference>
<dbReference type="GO" id="GO:0004159">
    <property type="term" value="F:dihydropyrimidine dehydrogenase (NAD+) activity"/>
    <property type="evidence" value="ECO:0007669"/>
    <property type="project" value="UniProtKB-EC"/>
</dbReference>
<dbReference type="OrthoDB" id="9803192at2"/>
<dbReference type="Gene3D" id="1.10.1060.10">
    <property type="entry name" value="Alpha-helical ferredoxin"/>
    <property type="match status" value="1"/>
</dbReference>
<evidence type="ECO:0000256" key="7">
    <source>
        <dbReference type="ARBA" id="ARBA00047685"/>
    </source>
</evidence>
<evidence type="ECO:0000313" key="14">
    <source>
        <dbReference type="Proteomes" id="UP000284006"/>
    </source>
</evidence>
<dbReference type="Pfam" id="PF14691">
    <property type="entry name" value="Fer4_20"/>
    <property type="match status" value="1"/>
</dbReference>
<dbReference type="SUPFAM" id="SSF51971">
    <property type="entry name" value="Nucleotide-binding domain"/>
    <property type="match status" value="2"/>
</dbReference>
<evidence type="ECO:0000259" key="12">
    <source>
        <dbReference type="PROSITE" id="PS51379"/>
    </source>
</evidence>
<keyword evidence="14" id="KW-1185">Reference proteome</keyword>
<dbReference type="InterPro" id="IPR009051">
    <property type="entry name" value="Helical_ferredxn"/>
</dbReference>
<evidence type="ECO:0000256" key="8">
    <source>
        <dbReference type="ARBA" id="ARBA00048792"/>
    </source>
</evidence>
<dbReference type="PANTHER" id="PTHR43073:SF2">
    <property type="entry name" value="DIHYDROPYRIMIDINE DEHYDROGENASE [NADP(+)]"/>
    <property type="match status" value="1"/>
</dbReference>
<evidence type="ECO:0000256" key="10">
    <source>
        <dbReference type="ARBA" id="ARBA00049714"/>
    </source>
</evidence>
<evidence type="ECO:0000256" key="5">
    <source>
        <dbReference type="ARBA" id="ARBA00030119"/>
    </source>
</evidence>
<dbReference type="Proteomes" id="UP000284006">
    <property type="component" value="Unassembled WGS sequence"/>
</dbReference>
<evidence type="ECO:0000256" key="3">
    <source>
        <dbReference type="ARBA" id="ARBA00022643"/>
    </source>
</evidence>
<dbReference type="EMBL" id="QYUP01000172">
    <property type="protein sequence ID" value="RJG09498.1"/>
    <property type="molecule type" value="Genomic_DNA"/>
</dbReference>
<dbReference type="PANTHER" id="PTHR43073">
    <property type="entry name" value="DIHYDROPYRIMIDINE DEHYDROGENASE [NADP(+)]"/>
    <property type="match status" value="1"/>
</dbReference>
<evidence type="ECO:0000256" key="4">
    <source>
        <dbReference type="ARBA" id="ARBA00023002"/>
    </source>
</evidence>
<organism evidence="13 14">
    <name type="scientific">Massilia cavernae</name>
    <dbReference type="NCBI Taxonomy" id="2320864"/>
    <lineage>
        <taxon>Bacteria</taxon>
        <taxon>Pseudomonadati</taxon>
        <taxon>Pseudomonadota</taxon>
        <taxon>Betaproteobacteria</taxon>
        <taxon>Burkholderiales</taxon>
        <taxon>Oxalobacteraceae</taxon>
        <taxon>Telluria group</taxon>
        <taxon>Massilia</taxon>
    </lineage>
</organism>
<dbReference type="Gene3D" id="3.50.50.60">
    <property type="entry name" value="FAD/NAD(P)-binding domain"/>
    <property type="match status" value="2"/>
</dbReference>
<evidence type="ECO:0000256" key="9">
    <source>
        <dbReference type="ARBA" id="ARBA00049578"/>
    </source>
</evidence>
<dbReference type="PROSITE" id="PS51379">
    <property type="entry name" value="4FE4S_FER_2"/>
    <property type="match status" value="1"/>
</dbReference>
<comment type="caution">
    <text evidence="13">The sequence shown here is derived from an EMBL/GenBank/DDBJ whole genome shotgun (WGS) entry which is preliminary data.</text>
</comment>
<name>A0A418XAU8_9BURK</name>
<evidence type="ECO:0000256" key="6">
    <source>
        <dbReference type="ARBA" id="ARBA00032722"/>
    </source>
</evidence>
<sequence length="455" mass="48387">MISSLKHLPQAAASDSELSANFTDLAPPLTSRQAAIESARCLYCYDAPCTRACPSEIDVASFIRNIHDENINGAAAGILKANILGGSCARVCPTEILCEDACVRNHYEEKRPVTIGLLQRHALDHASFAAHPFQRAPSTGKTIAVVGAGPAGLSCAHRLAMLGNDVVIYEAREKAGGLNEYGIAKYKLTDNFAQKEVDFLLDIGGIEIIHGQVLGENLQLKDLHAKYDAVFLGLGLAASRQLGLTGEDAPGLMAAVEYIAALRQASDLSALPVPKRAIVIGAGNTAIDMAVQIQRLGAEDVTLVYRRGAEAMSATHHEQDIAKANYVRIKTWAAPDEVLLDDEGRVRGMRFERTRADGDKLIGTGSFLEIQADAVFKAIGQGMDPAALADPLAQQLTRAGDKIRVDAQFRTAVPGVYAGGDCVAPGQDLTVQAVQHGKLAAIAIHNDIQSRLEAA</sequence>
<dbReference type="EC" id="1.3.1.1" evidence="11"/>
<evidence type="ECO:0000313" key="13">
    <source>
        <dbReference type="EMBL" id="RJG09498.1"/>
    </source>
</evidence>
<keyword evidence="4" id="KW-0560">Oxidoreductase</keyword>
<dbReference type="Pfam" id="PF07992">
    <property type="entry name" value="Pyr_redox_2"/>
    <property type="match status" value="1"/>
</dbReference>
<accession>A0A418XAU8</accession>
<keyword evidence="2" id="KW-0285">Flavoprotein</keyword>
<dbReference type="InterPro" id="IPR017896">
    <property type="entry name" value="4Fe4S_Fe-S-bd"/>
</dbReference>
<dbReference type="AlphaFoldDB" id="A0A418XAU8"/>
<comment type="cofactor">
    <cofactor evidence="1">
        <name>FMN</name>
        <dbReference type="ChEBI" id="CHEBI:58210"/>
    </cofactor>
</comment>
<dbReference type="PRINTS" id="PR00368">
    <property type="entry name" value="FADPNR"/>
</dbReference>
<dbReference type="SUPFAM" id="SSF46548">
    <property type="entry name" value="alpha-helical ferredoxin"/>
    <property type="match status" value="1"/>
</dbReference>
<dbReference type="RefSeq" id="WP_119812868.1">
    <property type="nucleotide sequence ID" value="NZ_QYUP01000172.1"/>
</dbReference>
<comment type="subunit">
    <text evidence="10">Heterotetramer of 2 PreA and 2 PreT subunits.</text>
</comment>
<dbReference type="GO" id="GO:0051536">
    <property type="term" value="F:iron-sulfur cluster binding"/>
    <property type="evidence" value="ECO:0007669"/>
    <property type="project" value="InterPro"/>
</dbReference>
<feature type="domain" description="4Fe-4S ferredoxin-type" evidence="12">
    <location>
        <begin position="32"/>
        <end position="65"/>
    </location>
</feature>
<reference evidence="13 14" key="1">
    <citation type="submission" date="2018-09" db="EMBL/GenBank/DDBJ databases">
        <authorList>
            <person name="Zhu H."/>
        </authorList>
    </citation>
    <scope>NUCLEOTIDE SEQUENCE [LARGE SCALE GENOMIC DNA]</scope>
    <source>
        <strain evidence="13 14">K1S02-61</strain>
    </source>
</reference>
<evidence type="ECO:0000256" key="2">
    <source>
        <dbReference type="ARBA" id="ARBA00022630"/>
    </source>
</evidence>
<dbReference type="InterPro" id="IPR028261">
    <property type="entry name" value="DPD_II"/>
</dbReference>
<evidence type="ECO:0000256" key="11">
    <source>
        <dbReference type="ARBA" id="ARBA00049728"/>
    </source>
</evidence>
<gene>
    <name evidence="13" type="ORF">D3872_22485</name>
</gene>
<comment type="function">
    <text evidence="9">Involved in pyrimidine base degradation. Catalyzes physiologically the reduction of uracil to 5,6-dihydrouracil (DHU) by using NADH as a specific cosubstrate. It also catalyzes the reverse reaction and the reduction of thymine to 5,6-dihydrothymine (DHT).</text>
</comment>
<keyword evidence="3" id="KW-0288">FMN</keyword>
<proteinExistence type="predicted"/>